<evidence type="ECO:0000313" key="2">
    <source>
        <dbReference type="Proteomes" id="UP000095192"/>
    </source>
</evidence>
<dbReference type="AlphaFoldDB" id="A0A1D3D6L9"/>
<dbReference type="InParanoid" id="A0A1D3D6L9"/>
<proteinExistence type="predicted"/>
<dbReference type="VEuPathDB" id="ToxoDB:cyc_07115"/>
<comment type="caution">
    <text evidence="1">The sequence shown here is derived from an EMBL/GenBank/DDBJ whole genome shotgun (WGS) entry which is preliminary data.</text>
</comment>
<reference evidence="1 2" key="1">
    <citation type="journal article" date="2016" name="BMC Genomics">
        <title>Comparative genomics reveals Cyclospora cayetanensis possesses coccidia-like metabolism and invasion components but unique surface antigens.</title>
        <authorList>
            <person name="Liu S."/>
            <person name="Wang L."/>
            <person name="Zheng H."/>
            <person name="Xu Z."/>
            <person name="Roellig D.M."/>
            <person name="Li N."/>
            <person name="Frace M.A."/>
            <person name="Tang K."/>
            <person name="Arrowood M.J."/>
            <person name="Moss D.M."/>
            <person name="Zhang L."/>
            <person name="Feng Y."/>
            <person name="Xiao L."/>
        </authorList>
    </citation>
    <scope>NUCLEOTIDE SEQUENCE [LARGE SCALE GENOMIC DNA]</scope>
    <source>
        <strain evidence="1 2">CHN_HEN01</strain>
    </source>
</reference>
<gene>
    <name evidence="1" type="ORF">cyc_07115</name>
</gene>
<organism evidence="1 2">
    <name type="scientific">Cyclospora cayetanensis</name>
    <dbReference type="NCBI Taxonomy" id="88456"/>
    <lineage>
        <taxon>Eukaryota</taxon>
        <taxon>Sar</taxon>
        <taxon>Alveolata</taxon>
        <taxon>Apicomplexa</taxon>
        <taxon>Conoidasida</taxon>
        <taxon>Coccidia</taxon>
        <taxon>Eucoccidiorida</taxon>
        <taxon>Eimeriorina</taxon>
        <taxon>Eimeriidae</taxon>
        <taxon>Cyclospora</taxon>
    </lineage>
</organism>
<dbReference type="Proteomes" id="UP000095192">
    <property type="component" value="Unassembled WGS sequence"/>
</dbReference>
<keyword evidence="2" id="KW-1185">Reference proteome</keyword>
<dbReference type="EMBL" id="JROU02000502">
    <property type="protein sequence ID" value="OEH79095.1"/>
    <property type="molecule type" value="Genomic_DNA"/>
</dbReference>
<protein>
    <submittedName>
        <fullName evidence="1">RNA family related protein</fullName>
    </submittedName>
</protein>
<sequence length="95" mass="10558">MAGVGEAEVVACESDQTIIKLLERIDLYCCRTPSVNLCAVVGIHRIFLICAARTEKGFLSSSRLSAENIHEHFRLGEEDFRLGALCVQAPHFKRP</sequence>
<name>A0A1D3D6L9_9EIME</name>
<evidence type="ECO:0000313" key="1">
    <source>
        <dbReference type="EMBL" id="OEH79095.1"/>
    </source>
</evidence>
<accession>A0A1D3D6L9</accession>
<dbReference type="VEuPathDB" id="ToxoDB:LOC34623145"/>